<evidence type="ECO:0000313" key="2">
    <source>
        <dbReference type="Proteomes" id="UP001443914"/>
    </source>
</evidence>
<reference evidence="1" key="1">
    <citation type="submission" date="2024-03" db="EMBL/GenBank/DDBJ databases">
        <title>WGS assembly of Saponaria officinalis var. Norfolk2.</title>
        <authorList>
            <person name="Jenkins J."/>
            <person name="Shu S."/>
            <person name="Grimwood J."/>
            <person name="Barry K."/>
            <person name="Goodstein D."/>
            <person name="Schmutz J."/>
            <person name="Leebens-Mack J."/>
            <person name="Osbourn A."/>
        </authorList>
    </citation>
    <scope>NUCLEOTIDE SEQUENCE [LARGE SCALE GENOMIC DNA]</scope>
    <source>
        <strain evidence="1">JIC</strain>
    </source>
</reference>
<name>A0AAW1NFV4_SAPOF</name>
<sequence length="229" mass="25264">MVEDLARDMASKGEIDLGKLPWFSSPYYSGSCVAPSIPMCENESNESLITGILQNNNATLSAHQVFDKTLEPNFCLSRVQRVGVDNAHNIFDKMPIPDFILEMTQASKFTEGESINVDHGFVSAEVQRVDNFVFVKTSENASVLSVTDIVHDDALISPSDDLLAKIGESVTTILEEKPLNLIPQYESSTQILSPTQNYVVGIDNDNTLVNEIIEQVVEVEILEEEVQLG</sequence>
<dbReference type="EMBL" id="JBDFQZ010000001">
    <property type="protein sequence ID" value="KAK9757213.1"/>
    <property type="molecule type" value="Genomic_DNA"/>
</dbReference>
<dbReference type="AlphaFoldDB" id="A0AAW1NFV4"/>
<gene>
    <name evidence="1" type="ORF">RND81_01G148600</name>
</gene>
<dbReference type="Proteomes" id="UP001443914">
    <property type="component" value="Unassembled WGS sequence"/>
</dbReference>
<protein>
    <submittedName>
        <fullName evidence="1">Uncharacterized protein</fullName>
    </submittedName>
</protein>
<keyword evidence="2" id="KW-1185">Reference proteome</keyword>
<organism evidence="1 2">
    <name type="scientific">Saponaria officinalis</name>
    <name type="common">Common soapwort</name>
    <name type="synonym">Lychnis saponaria</name>
    <dbReference type="NCBI Taxonomy" id="3572"/>
    <lineage>
        <taxon>Eukaryota</taxon>
        <taxon>Viridiplantae</taxon>
        <taxon>Streptophyta</taxon>
        <taxon>Embryophyta</taxon>
        <taxon>Tracheophyta</taxon>
        <taxon>Spermatophyta</taxon>
        <taxon>Magnoliopsida</taxon>
        <taxon>eudicotyledons</taxon>
        <taxon>Gunneridae</taxon>
        <taxon>Pentapetalae</taxon>
        <taxon>Caryophyllales</taxon>
        <taxon>Caryophyllaceae</taxon>
        <taxon>Caryophylleae</taxon>
        <taxon>Saponaria</taxon>
    </lineage>
</organism>
<accession>A0AAW1NFV4</accession>
<proteinExistence type="predicted"/>
<comment type="caution">
    <text evidence="1">The sequence shown here is derived from an EMBL/GenBank/DDBJ whole genome shotgun (WGS) entry which is preliminary data.</text>
</comment>
<evidence type="ECO:0000313" key="1">
    <source>
        <dbReference type="EMBL" id="KAK9757213.1"/>
    </source>
</evidence>